<dbReference type="OrthoDB" id="10251073at2759"/>
<comment type="caution">
    <text evidence="2">The sequence shown here is derived from an EMBL/GenBank/DDBJ whole genome shotgun (WGS) entry which is preliminary data.</text>
</comment>
<evidence type="ECO:0000313" key="2">
    <source>
        <dbReference type="EMBL" id="KAF6164046.1"/>
    </source>
</evidence>
<keyword evidence="3" id="KW-1185">Reference proteome</keyword>
<dbReference type="EMBL" id="JACGCM010000943">
    <property type="protein sequence ID" value="KAF6164046.1"/>
    <property type="molecule type" value="Genomic_DNA"/>
</dbReference>
<name>A0A7J7NA66_9MAGN</name>
<dbReference type="Pfam" id="PF02201">
    <property type="entry name" value="SWIB"/>
    <property type="match status" value="1"/>
</dbReference>
<evidence type="ECO:0000259" key="1">
    <source>
        <dbReference type="Pfam" id="PF02201"/>
    </source>
</evidence>
<dbReference type="InterPro" id="IPR003121">
    <property type="entry name" value="SWIB_MDM2_domain"/>
</dbReference>
<gene>
    <name evidence="2" type="ORF">GIB67_026195</name>
</gene>
<dbReference type="AlphaFoldDB" id="A0A7J7NA66"/>
<organism evidence="2 3">
    <name type="scientific">Kingdonia uniflora</name>
    <dbReference type="NCBI Taxonomy" id="39325"/>
    <lineage>
        <taxon>Eukaryota</taxon>
        <taxon>Viridiplantae</taxon>
        <taxon>Streptophyta</taxon>
        <taxon>Embryophyta</taxon>
        <taxon>Tracheophyta</taxon>
        <taxon>Spermatophyta</taxon>
        <taxon>Magnoliopsida</taxon>
        <taxon>Ranunculales</taxon>
        <taxon>Circaeasteraceae</taxon>
        <taxon>Kingdonia</taxon>
    </lineage>
</organism>
<protein>
    <recommendedName>
        <fullName evidence="1">DM2 domain-containing protein</fullName>
    </recommendedName>
</protein>
<dbReference type="Proteomes" id="UP000541444">
    <property type="component" value="Unassembled WGS sequence"/>
</dbReference>
<accession>A0A7J7NA66</accession>
<proteinExistence type="predicted"/>
<feature type="domain" description="DM2" evidence="1">
    <location>
        <begin position="88"/>
        <end position="118"/>
    </location>
</feature>
<evidence type="ECO:0000313" key="3">
    <source>
        <dbReference type="Proteomes" id="UP000541444"/>
    </source>
</evidence>
<reference evidence="2 3" key="1">
    <citation type="journal article" date="2020" name="IScience">
        <title>Genome Sequencing of the Endangered Kingdonia uniflora (Circaeasteraceae, Ranunculales) Reveals Potential Mechanisms of Evolutionary Specialization.</title>
        <authorList>
            <person name="Sun Y."/>
            <person name="Deng T."/>
            <person name="Zhang A."/>
            <person name="Moore M.J."/>
            <person name="Landis J.B."/>
            <person name="Lin N."/>
            <person name="Zhang H."/>
            <person name="Zhang X."/>
            <person name="Huang J."/>
            <person name="Zhang X."/>
            <person name="Sun H."/>
            <person name="Wang H."/>
        </authorList>
    </citation>
    <scope>NUCLEOTIDE SEQUENCE [LARGE SCALE GENOMIC DNA]</scope>
    <source>
        <strain evidence="2">TB1705</strain>
        <tissue evidence="2">Leaf</tissue>
    </source>
</reference>
<sequence length="118" mass="13322">MSKAVRRCRILIGAKFGTTNMARPSARISASITNPVVSKQAPRTGISSHKSDFCKFFGKFEANPEEAKIASFKRIRKHMQRHGFLFEEIKCGQNLKNLFNGKEKVGMKEVAKLLSRHI</sequence>